<evidence type="ECO:0000313" key="3">
    <source>
        <dbReference type="Proteomes" id="UP000383932"/>
    </source>
</evidence>
<dbReference type="Proteomes" id="UP000383932">
    <property type="component" value="Unassembled WGS sequence"/>
</dbReference>
<evidence type="ECO:0000256" key="1">
    <source>
        <dbReference type="SAM" id="MobiDB-lite"/>
    </source>
</evidence>
<dbReference type="EMBL" id="SSOP01000343">
    <property type="protein sequence ID" value="KAB5588939.1"/>
    <property type="molecule type" value="Genomic_DNA"/>
</dbReference>
<protein>
    <submittedName>
        <fullName evidence="2">Uncharacterized protein</fullName>
    </submittedName>
</protein>
<feature type="region of interest" description="Disordered" evidence="1">
    <location>
        <begin position="41"/>
        <end position="79"/>
    </location>
</feature>
<reference evidence="2 3" key="1">
    <citation type="journal article" date="2019" name="Fungal Biol. Biotechnol.">
        <title>Draft genome sequence of fastidious pathogen Ceratobasidium theobromae, which causes vascular-streak dieback in Theobroma cacao.</title>
        <authorList>
            <person name="Ali S.S."/>
            <person name="Asman A."/>
            <person name="Shao J."/>
            <person name="Firmansyah A.P."/>
            <person name="Susilo A.W."/>
            <person name="Rosmana A."/>
            <person name="McMahon P."/>
            <person name="Junaid M."/>
            <person name="Guest D."/>
            <person name="Kheng T.Y."/>
            <person name="Meinhardt L.W."/>
            <person name="Bailey B.A."/>
        </authorList>
    </citation>
    <scope>NUCLEOTIDE SEQUENCE [LARGE SCALE GENOMIC DNA]</scope>
    <source>
        <strain evidence="2 3">CT2</strain>
    </source>
</reference>
<feature type="region of interest" description="Disordered" evidence="1">
    <location>
        <begin position="1"/>
        <end position="22"/>
    </location>
</feature>
<organism evidence="2 3">
    <name type="scientific">Ceratobasidium theobromae</name>
    <dbReference type="NCBI Taxonomy" id="1582974"/>
    <lineage>
        <taxon>Eukaryota</taxon>
        <taxon>Fungi</taxon>
        <taxon>Dikarya</taxon>
        <taxon>Basidiomycota</taxon>
        <taxon>Agaricomycotina</taxon>
        <taxon>Agaricomycetes</taxon>
        <taxon>Cantharellales</taxon>
        <taxon>Ceratobasidiaceae</taxon>
        <taxon>Ceratobasidium</taxon>
    </lineage>
</organism>
<feature type="compositionally biased region" description="Low complexity" evidence="1">
    <location>
        <begin position="58"/>
        <end position="75"/>
    </location>
</feature>
<comment type="caution">
    <text evidence="2">The sequence shown here is derived from an EMBL/GenBank/DDBJ whole genome shotgun (WGS) entry which is preliminary data.</text>
</comment>
<accession>A0A5N5QBC7</accession>
<evidence type="ECO:0000313" key="2">
    <source>
        <dbReference type="EMBL" id="KAB5588939.1"/>
    </source>
</evidence>
<gene>
    <name evidence="2" type="ORF">CTheo_7617</name>
</gene>
<dbReference type="OrthoDB" id="3329350at2759"/>
<keyword evidence="3" id="KW-1185">Reference proteome</keyword>
<proteinExistence type="predicted"/>
<dbReference type="AlphaFoldDB" id="A0A5N5QBC7"/>
<sequence length="871" mass="94840">MAAISNSQTPVPPDEIPPDIGGAKIEVNQSTAAVTVVAPGGPERVVSSFPPRSVPYKLEPSPGLRRSSRLASGRLHSSKLPAASPHLMAASDEYIEEKHKEFMKMNKEIKEKKRKKGLQVEARGSPLIPVPRSYNPSNIDITDNIAPAERQVSLAPVDPATYYIAPPAPLPGTDRPTPFPHSPLPSEVGETSTAKKVADSMLDIATKDILDRLSAPVALEPPGDEKLALPQLMGGPWDRMRVTMQKRAACPYAKAGESALAPVELRLWRDVLSQVEGFAREVRSFLNNFHGSPHASGEHLDTTNVETTSPEPAHFAWTGDDVALAMQSAVFAITGEFISWERALQRASDFDAAHVQHHTPPEVNALGLSSQPPPAAQAPSKMLHPPLSSLLFAKPASPVPPPARETTQVAKPVNAPAVPRPPAKTWAKVAATKDPKPNPAKENKQPILNTSAIQKELNQIKASKVLPTDTTEAERDEGGWNTQRKGKKTKAVPAPVAALPAGVIPLRRGGTRSSEQGKNTDLEVAFKPESPLDVDLVKARANPNESRSCLMRLLKHCNELTSSKEYKDKTDIRVKSFSYLRNGNCITVFTPRTTIKEVELFAPRLCGVMGLRGTVTVQRTSGWTRMCISHFPAWATDPDTGEWLDRINTKEEILSILQDFAPRELLSKFPPVDVRFFKPDVVVGQCRPGGFETIVVSVDDPTGEAYNAYCSARLSFGYRNSFVSTHTTRPKIAECRRCCSYQCVRPQACSAPIRCYKCGERHDPKNHDIRCSQCRAQKLANRPGHVCTCAPRCANCKGAHVFGDPLCPGRLKFAAAPAAPFASEYAPIDLRDINPPGGTPWSQASMRTPPTGVISLKVQIDKDEAMPPVHD</sequence>
<feature type="region of interest" description="Disordered" evidence="1">
    <location>
        <begin position="467"/>
        <end position="493"/>
    </location>
</feature>
<name>A0A5N5QBC7_9AGAM</name>